<keyword evidence="1" id="KW-0472">Membrane</keyword>
<feature type="transmembrane region" description="Helical" evidence="1">
    <location>
        <begin position="87"/>
        <end position="110"/>
    </location>
</feature>
<accession>A0ABT2BN11</accession>
<sequence>MAVTNRAAIGTTTNKLDLWFVGKLVLIFFRIMLGAWMIVSGSSHLLSVFGYPPIFPQPLGNMHPSNVMLVALIEVGLFDIVKTIELVVGLCLVFNVFVPLALAVALPVSYMVFHNSIALNFRYDRIFSTYMAVWCLYMNVILLLAHLRYYLPMLKMRAPMGKLEDFKMLPSIFSDPEQEAGKGTR</sequence>
<proteinExistence type="predicted"/>
<name>A0ABT2BN11_9BURK</name>
<evidence type="ECO:0000256" key="1">
    <source>
        <dbReference type="SAM" id="Phobius"/>
    </source>
</evidence>
<evidence type="ECO:0000313" key="3">
    <source>
        <dbReference type="Proteomes" id="UP001205861"/>
    </source>
</evidence>
<evidence type="ECO:0000313" key="2">
    <source>
        <dbReference type="EMBL" id="MCS0609909.1"/>
    </source>
</evidence>
<feature type="transmembrane region" description="Helical" evidence="1">
    <location>
        <begin position="59"/>
        <end position="80"/>
    </location>
</feature>
<dbReference type="RefSeq" id="WP_258857535.1">
    <property type="nucleotide sequence ID" value="NZ_JANUGV010000005.1"/>
</dbReference>
<gene>
    <name evidence="2" type="ORF">NX773_17220</name>
</gene>
<keyword evidence="1" id="KW-1133">Transmembrane helix</keyword>
<reference evidence="2 3" key="1">
    <citation type="submission" date="2022-08" db="EMBL/GenBank/DDBJ databases">
        <title>Reclassification of Massilia species as members of the genera Telluria, Duganella, Pseudoduganella, Mokoshia gen. nov. and Zemynaea gen. nov. using orthogonal and non-orthogonal genome-based approaches.</title>
        <authorList>
            <person name="Bowman J.P."/>
        </authorList>
    </citation>
    <scope>NUCLEOTIDE SEQUENCE [LARGE SCALE GENOMIC DNA]</scope>
    <source>
        <strain evidence="2 3">JCM 31607</strain>
    </source>
</reference>
<comment type="caution">
    <text evidence="2">The sequence shown here is derived from an EMBL/GenBank/DDBJ whole genome shotgun (WGS) entry which is preliminary data.</text>
</comment>
<keyword evidence="1" id="KW-0812">Transmembrane</keyword>
<organism evidence="2 3">
    <name type="scientific">Massilia solisilvae</name>
    <dbReference type="NCBI Taxonomy" id="1811225"/>
    <lineage>
        <taxon>Bacteria</taxon>
        <taxon>Pseudomonadati</taxon>
        <taxon>Pseudomonadota</taxon>
        <taxon>Betaproteobacteria</taxon>
        <taxon>Burkholderiales</taxon>
        <taxon>Oxalobacteraceae</taxon>
        <taxon>Telluria group</taxon>
        <taxon>Massilia</taxon>
    </lineage>
</organism>
<dbReference type="EMBL" id="JANUGV010000005">
    <property type="protein sequence ID" value="MCS0609909.1"/>
    <property type="molecule type" value="Genomic_DNA"/>
</dbReference>
<dbReference type="Proteomes" id="UP001205861">
    <property type="component" value="Unassembled WGS sequence"/>
</dbReference>
<feature type="transmembrane region" description="Helical" evidence="1">
    <location>
        <begin position="20"/>
        <end position="39"/>
    </location>
</feature>
<keyword evidence="3" id="KW-1185">Reference proteome</keyword>
<protein>
    <submittedName>
        <fullName evidence="2">DoxX family protein</fullName>
    </submittedName>
</protein>
<feature type="transmembrane region" description="Helical" evidence="1">
    <location>
        <begin position="130"/>
        <end position="151"/>
    </location>
</feature>